<sequence>MGRNRRSGSGAGGRDRRGLAADPAQQRPDHDPVRNPQQYRDQGRQGAIAREISQNLANAGAVAQQPRAVPDRVDDGRQHVQRNQVIQAAHQQRTGQQQQQDFGHAEKAAPGDELAAQLQQPEGQQRHQETGHAGQRQHQHVAAALARRDGAVQEHHGFAAFAGHRDRHQDEQAPPVIVGHRGTGAAFELALEGAAVLLHPHDHLHHQHARRQRHDRLEPFLTFVAEPRRHAQQHQRQRDCQRQARAHATPQILQSALAFRRRAQPGVQNAHHQHGFDAFAPDDEKNLFHVMRPPIPWA</sequence>
<feature type="region of interest" description="Disordered" evidence="1">
    <location>
        <begin position="86"/>
        <end position="140"/>
    </location>
</feature>
<comment type="caution">
    <text evidence="2">The sequence shown here is derived from an EMBL/GenBank/DDBJ whole genome shotgun (WGS) entry which is preliminary data.</text>
</comment>
<evidence type="ECO:0000313" key="2">
    <source>
        <dbReference type="EMBL" id="KGQ02352.1"/>
    </source>
</evidence>
<dbReference type="Proteomes" id="UP000030106">
    <property type="component" value="Unassembled WGS sequence"/>
</dbReference>
<name>A0A0A2V7P5_BEABA</name>
<proteinExistence type="predicted"/>
<evidence type="ECO:0000256" key="1">
    <source>
        <dbReference type="SAM" id="MobiDB-lite"/>
    </source>
</evidence>
<gene>
    <name evidence="2" type="ORF">BBAD15_g12439</name>
</gene>
<feature type="compositionally biased region" description="Low complexity" evidence="1">
    <location>
        <begin position="87"/>
        <end position="100"/>
    </location>
</feature>
<evidence type="ECO:0000313" key="3">
    <source>
        <dbReference type="Proteomes" id="UP000030106"/>
    </source>
</evidence>
<feature type="region of interest" description="Disordered" evidence="1">
    <location>
        <begin position="1"/>
        <end position="48"/>
    </location>
</feature>
<accession>A0A0A2V7P5</accession>
<dbReference type="AlphaFoldDB" id="A0A0A2V7P5"/>
<organism evidence="2 3">
    <name type="scientific">Beauveria bassiana D1-5</name>
    <dbReference type="NCBI Taxonomy" id="1245745"/>
    <lineage>
        <taxon>Eukaryota</taxon>
        <taxon>Fungi</taxon>
        <taxon>Dikarya</taxon>
        <taxon>Ascomycota</taxon>
        <taxon>Pezizomycotina</taxon>
        <taxon>Sordariomycetes</taxon>
        <taxon>Hypocreomycetidae</taxon>
        <taxon>Hypocreales</taxon>
        <taxon>Cordycipitaceae</taxon>
        <taxon>Beauveria</taxon>
    </lineage>
</organism>
<reference evidence="2 3" key="1">
    <citation type="submission" date="2012-10" db="EMBL/GenBank/DDBJ databases">
        <title>Genome sequencing and analysis of entomopathogenic fungi Beauveria bassiana D1-5.</title>
        <authorList>
            <person name="Li Q."/>
            <person name="Wang L."/>
            <person name="Zhang Z."/>
            <person name="Wang Q."/>
            <person name="Ren J."/>
            <person name="Wang M."/>
            <person name="Xu W."/>
            <person name="Wang J."/>
            <person name="Lu Y."/>
            <person name="Du Q."/>
            <person name="Sun Z."/>
        </authorList>
    </citation>
    <scope>NUCLEOTIDE SEQUENCE [LARGE SCALE GENOMIC DNA]</scope>
    <source>
        <strain evidence="2 3">D1-5</strain>
    </source>
</reference>
<dbReference type="EMBL" id="ANFO01001619">
    <property type="protein sequence ID" value="KGQ02352.1"/>
    <property type="molecule type" value="Genomic_DNA"/>
</dbReference>
<dbReference type="HOGENOM" id="CLU_933794_0_0_1"/>
<protein>
    <submittedName>
        <fullName evidence="2">Uncharacterized protein</fullName>
    </submittedName>
</protein>